<dbReference type="RefSeq" id="WP_052419541.1">
    <property type="nucleotide sequence ID" value="NZ_FZOL01000010.1"/>
</dbReference>
<gene>
    <name evidence="1" type="ORF">SAMN05444352_110185</name>
</gene>
<dbReference type="Proteomes" id="UP000198407">
    <property type="component" value="Unassembled WGS sequence"/>
</dbReference>
<sequence>MAEAQQPFLYSREHIDALERQLSTRRFATYVKAAGFRTDLAFELYLYNARLAKAFLFPLHVMEIVLRNAIDEVFSGKFGTDWHVDARLRQLLTPESQATLSKAVSRATRVAGTASKDDVVSRLTFDFWSNLFRPHYDRPIWQTAMKQLLPNASTMTRARFKPLVMGINQLRNRIAHHEPIFALDVSNQYRDILTAVGYRSAVACHWLQNHATVNRTMRTRPLPGATQRLPRPFKE</sequence>
<dbReference type="OrthoDB" id="9813050at2"/>
<evidence type="ECO:0000313" key="1">
    <source>
        <dbReference type="EMBL" id="SNS58985.1"/>
    </source>
</evidence>
<proteinExistence type="predicted"/>
<name>A0A239FQB9_9PSED</name>
<protein>
    <submittedName>
        <fullName evidence="1">Abi-like protein</fullName>
    </submittedName>
</protein>
<dbReference type="AlphaFoldDB" id="A0A239FQB9"/>
<reference evidence="2" key="1">
    <citation type="submission" date="2017-06" db="EMBL/GenBank/DDBJ databases">
        <authorList>
            <person name="Varghese N."/>
            <person name="Submissions S."/>
        </authorList>
    </citation>
    <scope>NUCLEOTIDE SEQUENCE [LARGE SCALE GENOMIC DNA]</scope>
    <source>
        <strain evidence="2">DSM 22348</strain>
    </source>
</reference>
<dbReference type="STRING" id="1215104.GCA_000730585_00762"/>
<dbReference type="EMBL" id="FZOL01000010">
    <property type="protein sequence ID" value="SNS58985.1"/>
    <property type="molecule type" value="Genomic_DNA"/>
</dbReference>
<evidence type="ECO:0000313" key="2">
    <source>
        <dbReference type="Proteomes" id="UP000198407"/>
    </source>
</evidence>
<keyword evidence="2" id="KW-1185">Reference proteome</keyword>
<accession>A0A239FQB9</accession>
<organism evidence="1 2">
    <name type="scientific">Pseudomonas japonica</name>
    <dbReference type="NCBI Taxonomy" id="256466"/>
    <lineage>
        <taxon>Bacteria</taxon>
        <taxon>Pseudomonadati</taxon>
        <taxon>Pseudomonadota</taxon>
        <taxon>Gammaproteobacteria</taxon>
        <taxon>Pseudomonadales</taxon>
        <taxon>Pseudomonadaceae</taxon>
        <taxon>Pseudomonas</taxon>
    </lineage>
</organism>